<feature type="region of interest" description="Disordered" evidence="1">
    <location>
        <begin position="143"/>
        <end position="173"/>
    </location>
</feature>
<proteinExistence type="predicted"/>
<accession>A0ABP8X2R2</accession>
<dbReference type="InterPro" id="IPR028087">
    <property type="entry name" value="Tad_N"/>
</dbReference>
<keyword evidence="5" id="KW-1185">Reference proteome</keyword>
<protein>
    <recommendedName>
        <fullName evidence="3">Putative Flp pilus-assembly TadG-like N-terminal domain-containing protein</fullName>
    </recommendedName>
</protein>
<dbReference type="Proteomes" id="UP001500843">
    <property type="component" value="Unassembled WGS sequence"/>
</dbReference>
<keyword evidence="2" id="KW-0812">Transmembrane</keyword>
<dbReference type="InterPro" id="IPR021202">
    <property type="entry name" value="Rv3654c-like"/>
</dbReference>
<evidence type="ECO:0000256" key="2">
    <source>
        <dbReference type="SAM" id="Phobius"/>
    </source>
</evidence>
<dbReference type="Pfam" id="PF13400">
    <property type="entry name" value="Tad"/>
    <property type="match status" value="1"/>
</dbReference>
<name>A0ABP8X2R2_9MICO</name>
<evidence type="ECO:0000259" key="3">
    <source>
        <dbReference type="Pfam" id="PF13400"/>
    </source>
</evidence>
<keyword evidence="2" id="KW-0472">Membrane</keyword>
<dbReference type="NCBIfam" id="TIGR03816">
    <property type="entry name" value="tadE_like_DECH"/>
    <property type="match status" value="1"/>
</dbReference>
<keyword evidence="2" id="KW-1133">Transmembrane helix</keyword>
<feature type="compositionally biased region" description="Pro residues" evidence="1">
    <location>
        <begin position="163"/>
        <end position="173"/>
    </location>
</feature>
<gene>
    <name evidence="4" type="ORF">GCM10023198_20550</name>
</gene>
<sequence>MGPGDRHAAGGGWLAGRAAAGYGDGGGMGRAVSTGRRASEAVSERASERASERGAGTVLVLGVVAAVLLLAVGIAALGAAQNARGTAQAAADLGALAGATALRDGFDPCGTAGGTVRRNGAEIASCEVFGGGVVRVVATREVSGPGGALGEARASARAGPRDGGPPTPRAERG</sequence>
<dbReference type="EMBL" id="BAABHM010000010">
    <property type="protein sequence ID" value="GAA4699773.1"/>
    <property type="molecule type" value="Genomic_DNA"/>
</dbReference>
<reference evidence="5" key="1">
    <citation type="journal article" date="2019" name="Int. J. Syst. Evol. Microbiol.">
        <title>The Global Catalogue of Microorganisms (GCM) 10K type strain sequencing project: providing services to taxonomists for standard genome sequencing and annotation.</title>
        <authorList>
            <consortium name="The Broad Institute Genomics Platform"/>
            <consortium name="The Broad Institute Genome Sequencing Center for Infectious Disease"/>
            <person name="Wu L."/>
            <person name="Ma J."/>
        </authorList>
    </citation>
    <scope>NUCLEOTIDE SEQUENCE [LARGE SCALE GENOMIC DNA]</scope>
    <source>
        <strain evidence="5">JCM 17975</strain>
    </source>
</reference>
<evidence type="ECO:0000256" key="1">
    <source>
        <dbReference type="SAM" id="MobiDB-lite"/>
    </source>
</evidence>
<organism evidence="4 5">
    <name type="scientific">Promicromonospora umidemergens</name>
    <dbReference type="NCBI Taxonomy" id="629679"/>
    <lineage>
        <taxon>Bacteria</taxon>
        <taxon>Bacillati</taxon>
        <taxon>Actinomycetota</taxon>
        <taxon>Actinomycetes</taxon>
        <taxon>Micrococcales</taxon>
        <taxon>Promicromonosporaceae</taxon>
        <taxon>Promicromonospora</taxon>
    </lineage>
</organism>
<feature type="transmembrane region" description="Helical" evidence="2">
    <location>
        <begin position="58"/>
        <end position="80"/>
    </location>
</feature>
<comment type="caution">
    <text evidence="4">The sequence shown here is derived from an EMBL/GenBank/DDBJ whole genome shotgun (WGS) entry which is preliminary data.</text>
</comment>
<feature type="domain" description="Putative Flp pilus-assembly TadG-like N-terminal" evidence="3">
    <location>
        <begin position="54"/>
        <end position="101"/>
    </location>
</feature>
<evidence type="ECO:0000313" key="4">
    <source>
        <dbReference type="EMBL" id="GAA4699773.1"/>
    </source>
</evidence>
<evidence type="ECO:0000313" key="5">
    <source>
        <dbReference type="Proteomes" id="UP001500843"/>
    </source>
</evidence>